<evidence type="ECO:0000313" key="2">
    <source>
        <dbReference type="Proteomes" id="UP001499882"/>
    </source>
</evidence>
<reference evidence="2" key="1">
    <citation type="journal article" date="2019" name="Int. J. Syst. Evol. Microbiol.">
        <title>The Global Catalogue of Microorganisms (GCM) 10K type strain sequencing project: providing services to taxonomists for standard genome sequencing and annotation.</title>
        <authorList>
            <consortium name="The Broad Institute Genomics Platform"/>
            <consortium name="The Broad Institute Genome Sequencing Center for Infectious Disease"/>
            <person name="Wu L."/>
            <person name="Ma J."/>
        </authorList>
    </citation>
    <scope>NUCLEOTIDE SEQUENCE [LARGE SCALE GENOMIC DNA]</scope>
    <source>
        <strain evidence="2">JCM 18532</strain>
    </source>
</reference>
<comment type="caution">
    <text evidence="1">The sequence shown here is derived from an EMBL/GenBank/DDBJ whole genome shotgun (WGS) entry which is preliminary data.</text>
</comment>
<evidence type="ECO:0008006" key="3">
    <source>
        <dbReference type="Google" id="ProtNLM"/>
    </source>
</evidence>
<dbReference type="InterPro" id="IPR035897">
    <property type="entry name" value="Toll_tir_struct_dom_sf"/>
</dbReference>
<keyword evidence="2" id="KW-1185">Reference proteome</keyword>
<dbReference type="SUPFAM" id="SSF52200">
    <property type="entry name" value="Toll/Interleukin receptor TIR domain"/>
    <property type="match status" value="1"/>
</dbReference>
<protein>
    <recommendedName>
        <fullName evidence="3">TIR domain-containing protein</fullName>
    </recommendedName>
</protein>
<gene>
    <name evidence="1" type="ORF">GCM10023350_44330</name>
</gene>
<dbReference type="RefSeq" id="WP_345529248.1">
    <property type="nucleotide sequence ID" value="NZ_BAABKN010000030.1"/>
</dbReference>
<dbReference type="Gene3D" id="3.40.50.10140">
    <property type="entry name" value="Toll/interleukin-1 receptor homology (TIR) domain"/>
    <property type="match status" value="1"/>
</dbReference>
<dbReference type="Proteomes" id="UP001499882">
    <property type="component" value="Unassembled WGS sequence"/>
</dbReference>
<proteinExistence type="predicted"/>
<sequence>MAYFTASDLRQAAGGITASAAEGLLTKSASTGQDSFDVFLSHSVVDAQLIYGLKRWLESLGNSVYVDWINDRQLDRSHVSAATAAVVRDRMGQSKSMIYATSRAASRSRWMPWELGYFDGRMGPSLVSICPVETGVTGSFVGEEYLGLYNSFEKLFVNGTATPYVTRRRSGSLEAQTVRSFVNGTDRFTTVTS</sequence>
<organism evidence="1 2">
    <name type="scientific">Nocardioides endophyticus</name>
    <dbReference type="NCBI Taxonomy" id="1353775"/>
    <lineage>
        <taxon>Bacteria</taxon>
        <taxon>Bacillati</taxon>
        <taxon>Actinomycetota</taxon>
        <taxon>Actinomycetes</taxon>
        <taxon>Propionibacteriales</taxon>
        <taxon>Nocardioidaceae</taxon>
        <taxon>Nocardioides</taxon>
    </lineage>
</organism>
<evidence type="ECO:0000313" key="1">
    <source>
        <dbReference type="EMBL" id="GAA4754142.1"/>
    </source>
</evidence>
<dbReference type="EMBL" id="BAABKN010000030">
    <property type="protein sequence ID" value="GAA4754142.1"/>
    <property type="molecule type" value="Genomic_DNA"/>
</dbReference>
<name>A0ABP8ZEA7_9ACTN</name>
<accession>A0ABP8ZEA7</accession>